<accession>A0A6M4AWW7</accession>
<keyword evidence="3 5" id="KW-0378">Hydrolase</keyword>
<comment type="catalytic activity">
    <reaction evidence="1 5">
        <text>Hydrolysis of terminal, non-reducing alpha-D-galactose residues in alpha-D-galactosides, including galactose oligosaccharides, galactomannans and galactolipids.</text>
        <dbReference type="EC" id="3.2.1.22"/>
    </reaction>
</comment>
<gene>
    <name evidence="8" type="ORF">GV829_10805</name>
</gene>
<dbReference type="AlphaFoldDB" id="A0A6M4AWW7"/>
<name>A0A6M4AWW7_9SPHN</name>
<dbReference type="InterPro" id="IPR038417">
    <property type="entry name" value="Alpga-gal_N_sf"/>
</dbReference>
<comment type="similarity">
    <text evidence="5">Belongs to the glycosyl hydrolase.</text>
</comment>
<dbReference type="EMBL" id="CP053015">
    <property type="protein sequence ID" value="QJQ32870.1"/>
    <property type="molecule type" value="Genomic_DNA"/>
</dbReference>
<protein>
    <recommendedName>
        <fullName evidence="2 5">Alpha-galactosidase</fullName>
        <ecNumber evidence="2 5">3.2.1.22</ecNumber>
    </recommendedName>
</protein>
<dbReference type="InterPro" id="IPR017853">
    <property type="entry name" value="GH"/>
</dbReference>
<dbReference type="FunFam" id="3.20.20.70:FF:000118">
    <property type="entry name" value="Alpha-galactosidase"/>
    <property type="match status" value="1"/>
</dbReference>
<dbReference type="PANTHER" id="PTHR43053">
    <property type="entry name" value="GLYCOSIDASE FAMILY 31"/>
    <property type="match status" value="1"/>
</dbReference>
<evidence type="ECO:0000313" key="9">
    <source>
        <dbReference type="Proteomes" id="UP000503018"/>
    </source>
</evidence>
<dbReference type="GO" id="GO:0004557">
    <property type="term" value="F:alpha-galactosidase activity"/>
    <property type="evidence" value="ECO:0007669"/>
    <property type="project" value="UniProtKB-UniRule"/>
</dbReference>
<feature type="active site" description="Proton donor" evidence="6">
    <location>
        <position position="514"/>
    </location>
</feature>
<evidence type="ECO:0000256" key="3">
    <source>
        <dbReference type="ARBA" id="ARBA00022801"/>
    </source>
</evidence>
<sequence>MAAAARLYLLHGGHSSLAIEVDAAGVPVWRHWGARLPDGIKSGPALAETRPPASFSLEQPAVFSPFPGFGMGWFAQSALLAHRQGQAFVFEPQAWHVVPSDRQLAITARDDVAGITVTLQLRLDPQDDVLTVATSLTNTGAGLLDVQWLAAAVLPLPSSAHSVRHVSGRHNSEFVPCEDVLGRGQWRRENRRGLTSHDSFPGAIVTTPGSTADSGLTYGAQLAWSGNHAQLIEWLDDGRYQWQLGEWLAPGEVRLEQGGRLDAPDVLATCSPDGWNGVARNFHRAVRDSIRWPDGQMAPRPVHLNTWEGFYFDHDEAQLKALATAAAAIGVERFVLDDGWFKGRDDDTRSLGDWTVDLRKYPQGLKPLADHVRAAGMEFGLWVEPEMVNPDSDLFRAHPDWVLQIAGRPLLTARNQLVLDLTRPEVSDYLFGAVDSLLRELPIAYLKWDHNRDLTMAGDAGGRAAYRRQILAAYALFDRLRSAWPAVEIEACAGGGGRIDAGIIRRTHRFWTSDCIDAVSRVTMQHGFLQFMPPEVMGSHIGAAPAHSTGRSQSMDFRAAVAIAGHFGLEFNLLDMTDSESARLAAWIAFYKEWRHLLAGQVATGSANDHLAWQANGSEGQWLLCVYRLGPSELRYAPALPLPFLEDGQWQIRRIDPVDRPDRDSRWRQGWTAGAAWLRDVGLPLPPMKAESAALFQIDRA</sequence>
<keyword evidence="9" id="KW-1185">Reference proteome</keyword>
<dbReference type="EC" id="3.2.1.22" evidence="2 5"/>
<evidence type="ECO:0000256" key="4">
    <source>
        <dbReference type="ARBA" id="ARBA00023295"/>
    </source>
</evidence>
<dbReference type="PRINTS" id="PR00743">
    <property type="entry name" value="GLHYDRLASE36"/>
</dbReference>
<evidence type="ECO:0000256" key="6">
    <source>
        <dbReference type="PIRSR" id="PIRSR005536-1"/>
    </source>
</evidence>
<dbReference type="PROSITE" id="PS00512">
    <property type="entry name" value="ALPHA_GALACTOSIDASE"/>
    <property type="match status" value="1"/>
</dbReference>
<proteinExistence type="inferred from homology"/>
<dbReference type="Pfam" id="PF16875">
    <property type="entry name" value="Glyco_hydro_36N"/>
    <property type="match status" value="1"/>
</dbReference>
<evidence type="ECO:0000313" key="8">
    <source>
        <dbReference type="EMBL" id="QJQ32870.1"/>
    </source>
</evidence>
<dbReference type="KEGG" id="slan:GV829_10805"/>
<dbReference type="SUPFAM" id="SSF51445">
    <property type="entry name" value="(Trans)glycosidases"/>
    <property type="match status" value="1"/>
</dbReference>
<evidence type="ECO:0000256" key="5">
    <source>
        <dbReference type="PIRNR" id="PIRNR005536"/>
    </source>
</evidence>
<organism evidence="8 9">
    <name type="scientific">Sphingomonas lacunae</name>
    <dbReference type="NCBI Taxonomy" id="2698828"/>
    <lineage>
        <taxon>Bacteria</taxon>
        <taxon>Pseudomonadati</taxon>
        <taxon>Pseudomonadota</taxon>
        <taxon>Alphaproteobacteria</taxon>
        <taxon>Sphingomonadales</taxon>
        <taxon>Sphingomonadaceae</taxon>
        <taxon>Sphingomonas</taxon>
    </lineage>
</organism>
<dbReference type="InterPro" id="IPR050985">
    <property type="entry name" value="Alpha-glycosidase_related"/>
</dbReference>
<dbReference type="InterPro" id="IPR031704">
    <property type="entry name" value="Glyco_hydro_36_N"/>
</dbReference>
<keyword evidence="4 5" id="KW-0326">Glycosidase</keyword>
<dbReference type="InterPro" id="IPR000111">
    <property type="entry name" value="Glyco_hydro_27/36_CS"/>
</dbReference>
<dbReference type="RefSeq" id="WP_169946564.1">
    <property type="nucleotide sequence ID" value="NZ_CP053015.1"/>
</dbReference>
<evidence type="ECO:0000256" key="1">
    <source>
        <dbReference type="ARBA" id="ARBA00001255"/>
    </source>
</evidence>
<dbReference type="Pfam" id="PF02065">
    <property type="entry name" value="Melibiase"/>
    <property type="match status" value="1"/>
</dbReference>
<feature type="domain" description="Glycosyl hydrolase family 36 N-terminal" evidence="7">
    <location>
        <begin position="26"/>
        <end position="256"/>
    </location>
</feature>
<reference evidence="8 9" key="1">
    <citation type="submission" date="2020-01" db="EMBL/GenBank/DDBJ databases">
        <title>Sphingomonas sp. strain CSW-10.</title>
        <authorList>
            <person name="Chen W.-M."/>
        </authorList>
    </citation>
    <scope>NUCLEOTIDE SEQUENCE [LARGE SCALE GENOMIC DNA]</scope>
    <source>
        <strain evidence="8 9">CSW-10</strain>
    </source>
</reference>
<evidence type="ECO:0000256" key="2">
    <source>
        <dbReference type="ARBA" id="ARBA00012755"/>
    </source>
</evidence>
<dbReference type="PANTHER" id="PTHR43053:SF3">
    <property type="entry name" value="ALPHA-GALACTOSIDASE C-RELATED"/>
    <property type="match status" value="1"/>
</dbReference>
<dbReference type="PIRSF" id="PIRSF005536">
    <property type="entry name" value="Agal"/>
    <property type="match status" value="1"/>
</dbReference>
<dbReference type="GO" id="GO:0016052">
    <property type="term" value="P:carbohydrate catabolic process"/>
    <property type="evidence" value="ECO:0007669"/>
    <property type="project" value="InterPro"/>
</dbReference>
<dbReference type="Gene3D" id="2.70.98.60">
    <property type="entry name" value="alpha-galactosidase from lactobacil brevis"/>
    <property type="match status" value="1"/>
</dbReference>
<dbReference type="InterPro" id="IPR013785">
    <property type="entry name" value="Aldolase_TIM"/>
</dbReference>
<dbReference type="InterPro" id="IPR002252">
    <property type="entry name" value="Glyco_hydro_36"/>
</dbReference>
<dbReference type="Proteomes" id="UP000503018">
    <property type="component" value="Chromosome"/>
</dbReference>
<evidence type="ECO:0000259" key="7">
    <source>
        <dbReference type="Pfam" id="PF16875"/>
    </source>
</evidence>
<feature type="active site" description="Nucleophile" evidence="6">
    <location>
        <position position="449"/>
    </location>
</feature>
<dbReference type="CDD" id="cd14791">
    <property type="entry name" value="GH36"/>
    <property type="match status" value="1"/>
</dbReference>
<dbReference type="Gene3D" id="3.20.20.70">
    <property type="entry name" value="Aldolase class I"/>
    <property type="match status" value="1"/>
</dbReference>